<dbReference type="GO" id="GO:0008756">
    <property type="term" value="F:o-succinylbenzoate-CoA ligase activity"/>
    <property type="evidence" value="ECO:0007669"/>
    <property type="project" value="UniProtKB-EC"/>
</dbReference>
<proteinExistence type="inferred from homology"/>
<evidence type="ECO:0000256" key="5">
    <source>
        <dbReference type="HAMAP-Rule" id="MF_00731"/>
    </source>
</evidence>
<dbReference type="InterPro" id="IPR000873">
    <property type="entry name" value="AMP-dep_synth/lig_dom"/>
</dbReference>
<dbReference type="EMBL" id="CP101462">
    <property type="protein sequence ID" value="UTT42331.1"/>
    <property type="molecule type" value="Genomic_DNA"/>
</dbReference>
<dbReference type="Gene3D" id="3.30.300.30">
    <property type="match status" value="1"/>
</dbReference>
<dbReference type="Gene3D" id="3.40.50.12780">
    <property type="entry name" value="N-terminal domain of ligase-like"/>
    <property type="match status" value="1"/>
</dbReference>
<evidence type="ECO:0000259" key="6">
    <source>
        <dbReference type="Pfam" id="PF00501"/>
    </source>
</evidence>
<evidence type="ECO:0000256" key="3">
    <source>
        <dbReference type="ARBA" id="ARBA00022741"/>
    </source>
</evidence>
<organism evidence="8 9">
    <name type="scientific">Exiguobacterium aurantiacum</name>
    <dbReference type="NCBI Taxonomy" id="33987"/>
    <lineage>
        <taxon>Bacteria</taxon>
        <taxon>Bacillati</taxon>
        <taxon>Bacillota</taxon>
        <taxon>Bacilli</taxon>
        <taxon>Bacillales</taxon>
        <taxon>Bacillales Family XII. Incertae Sedis</taxon>
        <taxon>Exiguobacterium</taxon>
    </lineage>
</organism>
<dbReference type="SUPFAM" id="SSF56801">
    <property type="entry name" value="Acetyl-CoA synthetase-like"/>
    <property type="match status" value="1"/>
</dbReference>
<feature type="domain" description="AMP-binding enzyme C-terminal" evidence="7">
    <location>
        <begin position="370"/>
        <end position="441"/>
    </location>
</feature>
<accession>A0ABY5FLH8</accession>
<reference evidence="8" key="1">
    <citation type="submission" date="2022-07" db="EMBL/GenBank/DDBJ databases">
        <title>Complete genome of CX2.</title>
        <authorList>
            <person name="Cao G."/>
        </authorList>
    </citation>
    <scope>NUCLEOTIDE SEQUENCE</scope>
    <source>
        <strain evidence="8">CX2</strain>
    </source>
</reference>
<dbReference type="InterPro" id="IPR045851">
    <property type="entry name" value="AMP-bd_C_sf"/>
</dbReference>
<gene>
    <name evidence="5 8" type="primary">menE</name>
    <name evidence="8" type="ORF">NMQ00_12395</name>
</gene>
<protein>
    <recommendedName>
        <fullName evidence="5">2-succinylbenzoate--CoA ligase</fullName>
        <ecNumber evidence="5">6.2.1.26</ecNumber>
    </recommendedName>
    <alternativeName>
        <fullName evidence="5">o-succinylbenzoyl-CoA synthetase</fullName>
        <shortName evidence="5">OSB-CoA synthetase</shortName>
    </alternativeName>
</protein>
<evidence type="ECO:0000256" key="2">
    <source>
        <dbReference type="ARBA" id="ARBA00022598"/>
    </source>
</evidence>
<evidence type="ECO:0000256" key="1">
    <source>
        <dbReference type="ARBA" id="ARBA00022428"/>
    </source>
</evidence>
<dbReference type="PANTHER" id="PTHR43767">
    <property type="entry name" value="LONG-CHAIN-FATTY-ACID--COA LIGASE"/>
    <property type="match status" value="1"/>
</dbReference>
<keyword evidence="1 5" id="KW-0474">Menaquinone biosynthesis</keyword>
<comment type="similarity">
    <text evidence="5">Belongs to the ATP-dependent AMP-binding enzyme family. MenE subfamily.</text>
</comment>
<dbReference type="EC" id="6.2.1.26" evidence="5"/>
<dbReference type="InterPro" id="IPR020845">
    <property type="entry name" value="AMP-binding_CS"/>
</dbReference>
<dbReference type="InterPro" id="IPR042099">
    <property type="entry name" value="ANL_N_sf"/>
</dbReference>
<evidence type="ECO:0000256" key="4">
    <source>
        <dbReference type="ARBA" id="ARBA00022840"/>
    </source>
</evidence>
<evidence type="ECO:0000313" key="8">
    <source>
        <dbReference type="EMBL" id="UTT42331.1"/>
    </source>
</evidence>
<dbReference type="PROSITE" id="PS00455">
    <property type="entry name" value="AMP_BINDING"/>
    <property type="match status" value="1"/>
</dbReference>
<sequence length="456" mass="49941">MNRYVTQHPRDAMALVTASGSLTWAELSEESARLAHFLNRIAPEARHIGLFAANSADYVVAVHAVQSLGKVLVPLNTRLTMSELMGQIETADVDVLLVDESIELPIAQFEVTSRDEASLTTPHEWTDDEVMSLMFTSGTTGRAKAVQQTFGNHIASAEAAKAHLGYGPSDQMLIVTPLFHMSGLAQVYRSARFGSTLYVEPKFDIARTLELIATERITHISLVAVMLKRLLEAGLLRHQLRLLLVGGGPVPRPLLEEAERRQLPVAQTYGMTETCSQVATLLPSEALAYIGSSGQAIAPTQLRINAEGEIEVNGPTVTPGYYKQPEADAWTDDGYWQTGDLGTMTDGYLYVHDRRSDLIISGGENIYPAEIESVLLRCPGIEDVGVIGRPDPTWGAVPVAFTVGAFDIDEAKQLLHDRLATYKHPKAWVAVDALPRNANGKLMRHRLKEADHDSTR</sequence>
<dbReference type="HAMAP" id="MF_00731">
    <property type="entry name" value="MenE"/>
    <property type="match status" value="1"/>
</dbReference>
<keyword evidence="2 5" id="KW-0436">Ligase</keyword>
<dbReference type="InterPro" id="IPR010192">
    <property type="entry name" value="MenE"/>
</dbReference>
<comment type="pathway">
    <text evidence="5">Quinol/quinone metabolism; 1,4-dihydroxy-2-naphthoate biosynthesis; 1,4-dihydroxy-2-naphthoate from chorismate: step 5/7.</text>
</comment>
<evidence type="ECO:0000259" key="7">
    <source>
        <dbReference type="Pfam" id="PF13193"/>
    </source>
</evidence>
<feature type="domain" description="AMP-dependent synthetase/ligase" evidence="6">
    <location>
        <begin position="4"/>
        <end position="322"/>
    </location>
</feature>
<dbReference type="InterPro" id="IPR050237">
    <property type="entry name" value="ATP-dep_AMP-bd_enzyme"/>
</dbReference>
<dbReference type="Pfam" id="PF13193">
    <property type="entry name" value="AMP-binding_C"/>
    <property type="match status" value="1"/>
</dbReference>
<dbReference type="RefSeq" id="WP_255176921.1">
    <property type="nucleotide sequence ID" value="NZ_CP101462.1"/>
</dbReference>
<dbReference type="PANTHER" id="PTHR43767:SF1">
    <property type="entry name" value="NONRIBOSOMAL PEPTIDE SYNTHASE PES1 (EUROFUNG)-RELATED"/>
    <property type="match status" value="1"/>
</dbReference>
<dbReference type="NCBIfam" id="TIGR01923">
    <property type="entry name" value="menE"/>
    <property type="match status" value="1"/>
</dbReference>
<comment type="catalytic activity">
    <reaction evidence="5">
        <text>2-succinylbenzoate + ATP + CoA = 2-succinylbenzoyl-CoA + AMP + diphosphate</text>
        <dbReference type="Rhea" id="RHEA:17009"/>
        <dbReference type="ChEBI" id="CHEBI:18325"/>
        <dbReference type="ChEBI" id="CHEBI:30616"/>
        <dbReference type="ChEBI" id="CHEBI:33019"/>
        <dbReference type="ChEBI" id="CHEBI:57287"/>
        <dbReference type="ChEBI" id="CHEBI:57364"/>
        <dbReference type="ChEBI" id="CHEBI:456215"/>
        <dbReference type="EC" id="6.2.1.26"/>
    </reaction>
</comment>
<dbReference type="Pfam" id="PF00501">
    <property type="entry name" value="AMP-binding"/>
    <property type="match status" value="1"/>
</dbReference>
<keyword evidence="4 5" id="KW-0067">ATP-binding</keyword>
<name>A0ABY5FLH8_9BACL</name>
<dbReference type="InterPro" id="IPR025110">
    <property type="entry name" value="AMP-bd_C"/>
</dbReference>
<evidence type="ECO:0000313" key="9">
    <source>
        <dbReference type="Proteomes" id="UP001060325"/>
    </source>
</evidence>
<dbReference type="Proteomes" id="UP001060325">
    <property type="component" value="Chromosome"/>
</dbReference>
<keyword evidence="3 5" id="KW-0547">Nucleotide-binding</keyword>
<comment type="function">
    <text evidence="5">Converts 2-succinylbenzoate (OSB) to 2-succinylbenzoyl-CoA (OSB-CoA).</text>
</comment>
<keyword evidence="9" id="KW-1185">Reference proteome</keyword>
<comment type="pathway">
    <text evidence="5">Quinol/quinone metabolism; menaquinone biosynthesis.</text>
</comment>